<keyword evidence="8" id="KW-1185">Reference proteome</keyword>
<proteinExistence type="predicted"/>
<evidence type="ECO:0000313" key="7">
    <source>
        <dbReference type="EMBL" id="APW63923.1"/>
    </source>
</evidence>
<dbReference type="InterPro" id="IPR029052">
    <property type="entry name" value="Metallo-depent_PP-like"/>
</dbReference>
<organism evidence="7 8">
    <name type="scientific">Paludisphaera borealis</name>
    <dbReference type="NCBI Taxonomy" id="1387353"/>
    <lineage>
        <taxon>Bacteria</taxon>
        <taxon>Pseudomonadati</taxon>
        <taxon>Planctomycetota</taxon>
        <taxon>Planctomycetia</taxon>
        <taxon>Isosphaerales</taxon>
        <taxon>Isosphaeraceae</taxon>
        <taxon>Paludisphaera</taxon>
    </lineage>
</organism>
<feature type="domain" description="Calcineurin-like phosphoesterase" evidence="6">
    <location>
        <begin position="37"/>
        <end position="238"/>
    </location>
</feature>
<dbReference type="STRING" id="1387353.BSF38_05511"/>
<dbReference type="GO" id="GO:0046872">
    <property type="term" value="F:metal ion binding"/>
    <property type="evidence" value="ECO:0007669"/>
    <property type="project" value="UniProtKB-KW"/>
</dbReference>
<sequence length="288" mass="31952">MPDPRKVLATVSKATELTRRTPGRSGSVVSLDAADEVMVVGDLHGNLSAFRWVLTEAALDRHPGRHLVLQELVHEINKNQDDRPDLSHRLVDLVSALKCQYPDRVHLILGNHELSEVTGRIIGKDGQALNLRFRKGMQLSYGEACDEIFQAYLGLFSALPLAVRTPNRVFMCHSIPDGRYLDDLDLSVLAADDWPPESMKRGGAVYAITWGRDTATETIDRFAAMVDADLFVTGHQPCEEGYRQANHRQLIIDGTNPYPTYCRFSAKEPATIESLVSSVKVMNVLSAS</sequence>
<gene>
    <name evidence="7" type="ORF">BSF38_05511</name>
</gene>
<dbReference type="OrthoDB" id="272116at2"/>
<dbReference type="EMBL" id="CP019082">
    <property type="protein sequence ID" value="APW63923.1"/>
    <property type="molecule type" value="Genomic_DNA"/>
</dbReference>
<dbReference type="GO" id="GO:0005737">
    <property type="term" value="C:cytoplasm"/>
    <property type="evidence" value="ECO:0007669"/>
    <property type="project" value="TreeGrafter"/>
</dbReference>
<dbReference type="GO" id="GO:0004722">
    <property type="term" value="F:protein serine/threonine phosphatase activity"/>
    <property type="evidence" value="ECO:0007669"/>
    <property type="project" value="UniProtKB-EC"/>
</dbReference>
<dbReference type="RefSeq" id="WP_076351536.1">
    <property type="nucleotide sequence ID" value="NZ_CP019082.1"/>
</dbReference>
<evidence type="ECO:0000313" key="8">
    <source>
        <dbReference type="Proteomes" id="UP000186309"/>
    </source>
</evidence>
<dbReference type="AlphaFoldDB" id="A0A1U7CYF9"/>
<dbReference type="PANTHER" id="PTHR11668:SF300">
    <property type="entry name" value="SERINE_THREONINE-PROTEIN PHOSPHATASE"/>
    <property type="match status" value="1"/>
</dbReference>
<evidence type="ECO:0000256" key="1">
    <source>
        <dbReference type="ARBA" id="ARBA00013081"/>
    </source>
</evidence>
<dbReference type="PANTHER" id="PTHR11668">
    <property type="entry name" value="SERINE/THREONINE PROTEIN PHOSPHATASE"/>
    <property type="match status" value="1"/>
</dbReference>
<keyword evidence="4" id="KW-0904">Protein phosphatase</keyword>
<evidence type="ECO:0000256" key="5">
    <source>
        <dbReference type="ARBA" id="ARBA00023211"/>
    </source>
</evidence>
<evidence type="ECO:0000259" key="6">
    <source>
        <dbReference type="Pfam" id="PF00149"/>
    </source>
</evidence>
<dbReference type="Pfam" id="PF00149">
    <property type="entry name" value="Metallophos"/>
    <property type="match status" value="1"/>
</dbReference>
<keyword evidence="2" id="KW-0479">Metal-binding</keyword>
<protein>
    <recommendedName>
        <fullName evidence="1">protein-serine/threonine phosphatase</fullName>
        <ecNumber evidence="1">3.1.3.16</ecNumber>
    </recommendedName>
</protein>
<dbReference type="Proteomes" id="UP000186309">
    <property type="component" value="Chromosome"/>
</dbReference>
<keyword evidence="5" id="KW-0464">Manganese</keyword>
<dbReference type="InterPro" id="IPR004843">
    <property type="entry name" value="Calcineurin-like_PHP"/>
</dbReference>
<evidence type="ECO:0000256" key="2">
    <source>
        <dbReference type="ARBA" id="ARBA00022723"/>
    </source>
</evidence>
<dbReference type="Gene3D" id="3.60.21.10">
    <property type="match status" value="1"/>
</dbReference>
<evidence type="ECO:0000256" key="4">
    <source>
        <dbReference type="ARBA" id="ARBA00022912"/>
    </source>
</evidence>
<dbReference type="KEGG" id="pbor:BSF38_05511"/>
<dbReference type="SUPFAM" id="SSF56300">
    <property type="entry name" value="Metallo-dependent phosphatases"/>
    <property type="match status" value="1"/>
</dbReference>
<keyword evidence="3" id="KW-0378">Hydrolase</keyword>
<evidence type="ECO:0000256" key="3">
    <source>
        <dbReference type="ARBA" id="ARBA00022801"/>
    </source>
</evidence>
<dbReference type="InterPro" id="IPR050341">
    <property type="entry name" value="PP1_catalytic_subunit"/>
</dbReference>
<accession>A0A1U7CYF9</accession>
<dbReference type="EC" id="3.1.3.16" evidence="1"/>
<reference evidence="8" key="1">
    <citation type="submission" date="2016-12" db="EMBL/GenBank/DDBJ databases">
        <title>Comparative genomics of four Isosphaeraceae planctomycetes: a common pool of plasmids and glycoside hydrolase genes.</title>
        <authorList>
            <person name="Ivanova A."/>
        </authorList>
    </citation>
    <scope>NUCLEOTIDE SEQUENCE [LARGE SCALE GENOMIC DNA]</scope>
    <source>
        <strain evidence="8">PX4</strain>
    </source>
</reference>
<name>A0A1U7CYF9_9BACT</name>